<feature type="signal peptide" evidence="1">
    <location>
        <begin position="1"/>
        <end position="27"/>
    </location>
</feature>
<reference evidence="3 4" key="1">
    <citation type="submission" date="2019-02" db="EMBL/GenBank/DDBJ databases">
        <title>Deep-cultivation of Planctomycetes and their phenomic and genomic characterization uncovers novel biology.</title>
        <authorList>
            <person name="Wiegand S."/>
            <person name="Jogler M."/>
            <person name="Boedeker C."/>
            <person name="Pinto D."/>
            <person name="Vollmers J."/>
            <person name="Rivas-Marin E."/>
            <person name="Kohn T."/>
            <person name="Peeters S.H."/>
            <person name="Heuer A."/>
            <person name="Rast P."/>
            <person name="Oberbeckmann S."/>
            <person name="Bunk B."/>
            <person name="Jeske O."/>
            <person name="Meyerdierks A."/>
            <person name="Storesund J.E."/>
            <person name="Kallscheuer N."/>
            <person name="Luecker S."/>
            <person name="Lage O.M."/>
            <person name="Pohl T."/>
            <person name="Merkel B.J."/>
            <person name="Hornburger P."/>
            <person name="Mueller R.-W."/>
            <person name="Bruemmer F."/>
            <person name="Labrenz M."/>
            <person name="Spormann A.M."/>
            <person name="Op den Camp H."/>
            <person name="Overmann J."/>
            <person name="Amann R."/>
            <person name="Jetten M.S.M."/>
            <person name="Mascher T."/>
            <person name="Medema M.H."/>
            <person name="Devos D.P."/>
            <person name="Kaster A.-K."/>
            <person name="Ovreas L."/>
            <person name="Rohde M."/>
            <person name="Galperin M.Y."/>
            <person name="Jogler C."/>
        </authorList>
    </citation>
    <scope>NUCLEOTIDE SEQUENCE [LARGE SCALE GENOMIC DNA]</scope>
    <source>
        <strain evidence="3 4">HG66A1</strain>
    </source>
</reference>
<keyword evidence="1" id="KW-0732">Signal</keyword>
<dbReference type="InterPro" id="IPR008930">
    <property type="entry name" value="Terpenoid_cyclase/PrenylTrfase"/>
</dbReference>
<dbReference type="Proteomes" id="UP000320421">
    <property type="component" value="Chromosome"/>
</dbReference>
<gene>
    <name evidence="3" type="ORF">HG66A1_57920</name>
</gene>
<dbReference type="AlphaFoldDB" id="A0A517PX50"/>
<accession>A0A517PX50</accession>
<name>A0A517PX50_9PLAN</name>
<dbReference type="Gene3D" id="1.50.10.20">
    <property type="match status" value="1"/>
</dbReference>
<evidence type="ECO:0000313" key="3">
    <source>
        <dbReference type="EMBL" id="QDT23966.1"/>
    </source>
</evidence>
<evidence type="ECO:0000259" key="2">
    <source>
        <dbReference type="Pfam" id="PF13243"/>
    </source>
</evidence>
<keyword evidence="4" id="KW-1185">Reference proteome</keyword>
<proteinExistence type="predicted"/>
<organism evidence="3 4">
    <name type="scientific">Gimesia chilikensis</name>
    <dbReference type="NCBI Taxonomy" id="2605989"/>
    <lineage>
        <taxon>Bacteria</taxon>
        <taxon>Pseudomonadati</taxon>
        <taxon>Planctomycetota</taxon>
        <taxon>Planctomycetia</taxon>
        <taxon>Planctomycetales</taxon>
        <taxon>Planctomycetaceae</taxon>
        <taxon>Gimesia</taxon>
    </lineage>
</organism>
<evidence type="ECO:0000256" key="1">
    <source>
        <dbReference type="SAM" id="SignalP"/>
    </source>
</evidence>
<protein>
    <recommendedName>
        <fullName evidence="2">Squalene cyclase C-terminal domain-containing protein</fullName>
    </recommendedName>
</protein>
<feature type="chain" id="PRO_5021902706" description="Squalene cyclase C-terminal domain-containing protein" evidence="1">
    <location>
        <begin position="28"/>
        <end position="376"/>
    </location>
</feature>
<dbReference type="EMBL" id="CP036266">
    <property type="protein sequence ID" value="QDT23966.1"/>
    <property type="molecule type" value="Genomic_DNA"/>
</dbReference>
<dbReference type="InterPro" id="IPR032696">
    <property type="entry name" value="SQ_cyclase_C"/>
</dbReference>
<dbReference type="CDD" id="cd00688">
    <property type="entry name" value="ISOPREN_C2_like"/>
    <property type="match status" value="1"/>
</dbReference>
<dbReference type="Pfam" id="PF13243">
    <property type="entry name" value="SQHop_cyclase_C"/>
    <property type="match status" value="1"/>
</dbReference>
<evidence type="ECO:0000313" key="4">
    <source>
        <dbReference type="Proteomes" id="UP000320421"/>
    </source>
</evidence>
<dbReference type="RefSeq" id="WP_145192167.1">
    <property type="nucleotide sequence ID" value="NZ_CP036266.1"/>
</dbReference>
<sequence length="376" mass="41318" precursor="true">MLSSRRVLSFVGICAVAWAALASVSFAADAPAKKVDVEKLQKIQKAGINYLKNSQLEDGLWTTETVPGISALVTTALLESGVPASDPVVAKALKRLEGYIQKDGGIYYSKSNHRNYETCISIMALHAANKDGRYDQTIKNAEKFLRGLQWDKGEGIESSDTFYGGAGYGGHQRPDLSNTQFLIEALRKAGVKSDDPAIQKALVFVSRTQNLESEFNTTPFASKVNDGGFYYTPAAGGTSQAGTTPDGGLRSYGSMTYAGLKSMIFAGVDEKDKRVKAATEWIRRHYTLKENPGMGLMGLYYYFHTFAKALDAMQVDEFKDEKGTAHNWRAELVNQLAELQNENGSWTNTQKRWYESDPNLATAYALLALSYCQPAK</sequence>
<feature type="domain" description="Squalene cyclase C-terminal" evidence="2">
    <location>
        <begin position="69"/>
        <end position="222"/>
    </location>
</feature>
<dbReference type="SUPFAM" id="SSF48239">
    <property type="entry name" value="Terpenoid cyclases/Protein prenyltransferases"/>
    <property type="match status" value="1"/>
</dbReference>
<dbReference type="OrthoDB" id="179940at2"/>